<dbReference type="EMBL" id="LAZR01059319">
    <property type="protein sequence ID" value="KKK68036.1"/>
    <property type="molecule type" value="Genomic_DNA"/>
</dbReference>
<dbReference type="AlphaFoldDB" id="A0A0F9A794"/>
<protein>
    <submittedName>
        <fullName evidence="1">Uncharacterized protein</fullName>
    </submittedName>
</protein>
<reference evidence="1" key="1">
    <citation type="journal article" date="2015" name="Nature">
        <title>Complex archaea that bridge the gap between prokaryotes and eukaryotes.</title>
        <authorList>
            <person name="Spang A."/>
            <person name="Saw J.H."/>
            <person name="Jorgensen S.L."/>
            <person name="Zaremba-Niedzwiedzka K."/>
            <person name="Martijn J."/>
            <person name="Lind A.E."/>
            <person name="van Eijk R."/>
            <person name="Schleper C."/>
            <person name="Guy L."/>
            <person name="Ettema T.J."/>
        </authorList>
    </citation>
    <scope>NUCLEOTIDE SEQUENCE</scope>
</reference>
<sequence length="36" mass="4305">MKYSIELLKADIRDELEKLSKLEKEFQAVYEMLGQD</sequence>
<name>A0A0F9A794_9ZZZZ</name>
<feature type="non-terminal residue" evidence="1">
    <location>
        <position position="36"/>
    </location>
</feature>
<comment type="caution">
    <text evidence="1">The sequence shown here is derived from an EMBL/GenBank/DDBJ whole genome shotgun (WGS) entry which is preliminary data.</text>
</comment>
<proteinExistence type="predicted"/>
<accession>A0A0F9A794</accession>
<evidence type="ECO:0000313" key="1">
    <source>
        <dbReference type="EMBL" id="KKK68036.1"/>
    </source>
</evidence>
<gene>
    <name evidence="1" type="ORF">LCGC14_2948120</name>
</gene>
<organism evidence="1">
    <name type="scientific">marine sediment metagenome</name>
    <dbReference type="NCBI Taxonomy" id="412755"/>
    <lineage>
        <taxon>unclassified sequences</taxon>
        <taxon>metagenomes</taxon>
        <taxon>ecological metagenomes</taxon>
    </lineage>
</organism>